<keyword evidence="9" id="KW-0137">Centromere</keyword>
<feature type="compositionally biased region" description="Basic and acidic residues" evidence="10">
    <location>
        <begin position="229"/>
        <end position="240"/>
    </location>
</feature>
<dbReference type="OrthoDB" id="2392550at2759"/>
<dbReference type="PANTHER" id="PTHR16040">
    <property type="entry name" value="AUSTRALIN, ISOFORM A-RELATED"/>
    <property type="match status" value="1"/>
</dbReference>
<dbReference type="GO" id="GO:0051233">
    <property type="term" value="C:spindle midzone"/>
    <property type="evidence" value="ECO:0007669"/>
    <property type="project" value="TreeGrafter"/>
</dbReference>
<dbReference type="GO" id="GO:0000070">
    <property type="term" value="P:mitotic sister chromatid segregation"/>
    <property type="evidence" value="ECO:0007669"/>
    <property type="project" value="TreeGrafter"/>
</dbReference>
<keyword evidence="5" id="KW-0132">Cell division</keyword>
<dbReference type="GO" id="GO:0005634">
    <property type="term" value="C:nucleus"/>
    <property type="evidence" value="ECO:0007669"/>
    <property type="project" value="UniProtKB-SubCell"/>
</dbReference>
<evidence type="ECO:0000256" key="10">
    <source>
        <dbReference type="SAM" id="MobiDB-lite"/>
    </source>
</evidence>
<comment type="similarity">
    <text evidence="3">Belongs to the borealin family.</text>
</comment>
<comment type="caution">
    <text evidence="12">The sequence shown here is derived from an EMBL/GenBank/DDBJ whole genome shotgun (WGS) entry which is preliminary data.</text>
</comment>
<evidence type="ECO:0000256" key="8">
    <source>
        <dbReference type="ARBA" id="ARBA00023306"/>
    </source>
</evidence>
<keyword evidence="7" id="KW-0539">Nucleus</keyword>
<evidence type="ECO:0000259" key="11">
    <source>
        <dbReference type="Pfam" id="PF10444"/>
    </source>
</evidence>
<dbReference type="PANTHER" id="PTHR16040:SF7">
    <property type="entry name" value="AUSTRALIN, ISOFORM A-RELATED"/>
    <property type="match status" value="1"/>
</dbReference>
<feature type="compositionally biased region" description="Low complexity" evidence="10">
    <location>
        <begin position="291"/>
        <end position="301"/>
    </location>
</feature>
<gene>
    <name evidence="12" type="ORF">MMYC01_207494</name>
</gene>
<dbReference type="GO" id="GO:0032133">
    <property type="term" value="C:chromosome passenger complex"/>
    <property type="evidence" value="ECO:0007669"/>
    <property type="project" value="TreeGrafter"/>
</dbReference>
<feature type="compositionally biased region" description="Basic and acidic residues" evidence="10">
    <location>
        <begin position="143"/>
        <end position="163"/>
    </location>
</feature>
<feature type="compositionally biased region" description="Basic residues" evidence="10">
    <location>
        <begin position="257"/>
        <end position="286"/>
    </location>
</feature>
<protein>
    <recommendedName>
        <fullName evidence="11">Borealin N-terminal domain-containing protein</fullName>
    </recommendedName>
</protein>
<evidence type="ECO:0000256" key="1">
    <source>
        <dbReference type="ARBA" id="ARBA00004123"/>
    </source>
</evidence>
<sequence>MYHEEQPAVNMMSQKIPTKDGNSQAQESPFKRRKTGITLAQKQALIDNLQLEITERARKLRANYNIHAQSLRTRIEIRVNRIPLSLRKFKMGDLLQKYSSEQQQKPNTAGPPVPAKDSLSSRPPSRRAPPITAPPSARPAKRLSHEISGGDKENDVENIENPKKKARSNAAADPARGYPAHVLSPTTSNSRVAPQRTVATPGRSGIARPAATPGRTAGVATNILSNMVDKARGTRGTPERRARRQSRPRRAQPTAPGRRRRKGEGRHGSRRGALNHRSRPATRTARRASGDSESSEASTSTVVRKRPATAPPGAAPKLPAPPAASKRTVMGTIRKGVTTGTTKKAPAAKAGATPASTASAGRVLRKRA</sequence>
<feature type="compositionally biased region" description="Polar residues" evidence="10">
    <location>
        <begin position="11"/>
        <end position="27"/>
    </location>
</feature>
<organism evidence="12 13">
    <name type="scientific">Madurella mycetomatis</name>
    <dbReference type="NCBI Taxonomy" id="100816"/>
    <lineage>
        <taxon>Eukaryota</taxon>
        <taxon>Fungi</taxon>
        <taxon>Dikarya</taxon>
        <taxon>Ascomycota</taxon>
        <taxon>Pezizomycotina</taxon>
        <taxon>Sordariomycetes</taxon>
        <taxon>Sordariomycetidae</taxon>
        <taxon>Sordariales</taxon>
        <taxon>Sordariales incertae sedis</taxon>
        <taxon>Madurella</taxon>
    </lineage>
</organism>
<dbReference type="AlphaFoldDB" id="A0A175VVS5"/>
<evidence type="ECO:0000256" key="7">
    <source>
        <dbReference type="ARBA" id="ARBA00023242"/>
    </source>
</evidence>
<dbReference type="Pfam" id="PF10444">
    <property type="entry name" value="Nbl1_Borealin_N"/>
    <property type="match status" value="1"/>
</dbReference>
<keyword evidence="8" id="KW-0131">Cell cycle</keyword>
<name>A0A175VVS5_9PEZI</name>
<dbReference type="GO" id="GO:0051301">
    <property type="term" value="P:cell division"/>
    <property type="evidence" value="ECO:0007669"/>
    <property type="project" value="UniProtKB-KW"/>
</dbReference>
<evidence type="ECO:0000256" key="9">
    <source>
        <dbReference type="ARBA" id="ARBA00023328"/>
    </source>
</evidence>
<proteinExistence type="inferred from homology"/>
<feature type="region of interest" description="Disordered" evidence="10">
    <location>
        <begin position="1"/>
        <end position="31"/>
    </location>
</feature>
<feature type="compositionally biased region" description="Pro residues" evidence="10">
    <location>
        <begin position="309"/>
        <end position="322"/>
    </location>
</feature>
<evidence type="ECO:0000313" key="12">
    <source>
        <dbReference type="EMBL" id="KXX75382.1"/>
    </source>
</evidence>
<dbReference type="InterPro" id="IPR018867">
    <property type="entry name" value="Cell_div_borealin"/>
</dbReference>
<evidence type="ECO:0000256" key="2">
    <source>
        <dbReference type="ARBA" id="ARBA00004584"/>
    </source>
</evidence>
<accession>A0A175VVS5</accession>
<reference evidence="12 13" key="1">
    <citation type="journal article" date="2016" name="Genome Announc.">
        <title>Genome Sequence of Madurella mycetomatis mm55, Isolated from a Human Mycetoma Case in Sudan.</title>
        <authorList>
            <person name="Smit S."/>
            <person name="Derks M.F."/>
            <person name="Bervoets S."/>
            <person name="Fahal A."/>
            <person name="van Leeuwen W."/>
            <person name="van Belkum A."/>
            <person name="van de Sande W.W."/>
        </authorList>
    </citation>
    <scope>NUCLEOTIDE SEQUENCE [LARGE SCALE GENOMIC DNA]</scope>
    <source>
        <strain evidence="13">mm55</strain>
    </source>
</reference>
<evidence type="ECO:0000256" key="6">
    <source>
        <dbReference type="ARBA" id="ARBA00022776"/>
    </source>
</evidence>
<keyword evidence="6" id="KW-0498">Mitosis</keyword>
<keyword evidence="4" id="KW-0158">Chromosome</keyword>
<evidence type="ECO:0000313" key="13">
    <source>
        <dbReference type="Proteomes" id="UP000078237"/>
    </source>
</evidence>
<feature type="compositionally biased region" description="Basic residues" evidence="10">
    <location>
        <begin position="241"/>
        <end position="250"/>
    </location>
</feature>
<feature type="region of interest" description="Disordered" evidence="10">
    <location>
        <begin position="99"/>
        <end position="368"/>
    </location>
</feature>
<dbReference type="STRING" id="100816.A0A175VVS5"/>
<evidence type="ECO:0000256" key="5">
    <source>
        <dbReference type="ARBA" id="ARBA00022618"/>
    </source>
</evidence>
<evidence type="ECO:0000256" key="3">
    <source>
        <dbReference type="ARBA" id="ARBA00009914"/>
    </source>
</evidence>
<dbReference type="VEuPathDB" id="FungiDB:MMYC01_207494"/>
<dbReference type="GO" id="GO:0000775">
    <property type="term" value="C:chromosome, centromeric region"/>
    <property type="evidence" value="ECO:0007669"/>
    <property type="project" value="UniProtKB-SubCell"/>
</dbReference>
<feature type="compositionally biased region" description="Low complexity" evidence="10">
    <location>
        <begin position="338"/>
        <end position="361"/>
    </location>
</feature>
<keyword evidence="13" id="KW-1185">Reference proteome</keyword>
<comment type="subcellular location">
    <subcellularLocation>
        <location evidence="2">Chromosome</location>
        <location evidence="2">Centromere</location>
    </subcellularLocation>
    <subcellularLocation>
        <location evidence="1">Nucleus</location>
    </subcellularLocation>
</comment>
<dbReference type="InterPro" id="IPR018851">
    <property type="entry name" value="Borealin_N"/>
</dbReference>
<feature type="domain" description="Borealin N-terminal" evidence="11">
    <location>
        <begin position="41"/>
        <end position="97"/>
    </location>
</feature>
<evidence type="ECO:0000256" key="4">
    <source>
        <dbReference type="ARBA" id="ARBA00022454"/>
    </source>
</evidence>
<dbReference type="Proteomes" id="UP000078237">
    <property type="component" value="Unassembled WGS sequence"/>
</dbReference>
<dbReference type="EMBL" id="LCTW02000275">
    <property type="protein sequence ID" value="KXX75382.1"/>
    <property type="molecule type" value="Genomic_DNA"/>
</dbReference>